<accession>Q0UFE3</accession>
<dbReference type="EMBL" id="CH445339">
    <property type="protein sequence ID" value="EAT82786.2"/>
    <property type="molecule type" value="Genomic_DNA"/>
</dbReference>
<dbReference type="KEGG" id="pno:SNOG_09521"/>
<organism evidence="1 2">
    <name type="scientific">Phaeosphaeria nodorum (strain SN15 / ATCC MYA-4574 / FGSC 10173)</name>
    <name type="common">Glume blotch fungus</name>
    <name type="synonym">Parastagonospora nodorum</name>
    <dbReference type="NCBI Taxonomy" id="321614"/>
    <lineage>
        <taxon>Eukaryota</taxon>
        <taxon>Fungi</taxon>
        <taxon>Dikarya</taxon>
        <taxon>Ascomycota</taxon>
        <taxon>Pezizomycotina</taxon>
        <taxon>Dothideomycetes</taxon>
        <taxon>Pleosporomycetidae</taxon>
        <taxon>Pleosporales</taxon>
        <taxon>Pleosporineae</taxon>
        <taxon>Phaeosphaeriaceae</taxon>
        <taxon>Parastagonospora</taxon>
    </lineage>
</organism>
<reference evidence="2" key="1">
    <citation type="journal article" date="2007" name="Plant Cell">
        <title>Dothideomycete-plant interactions illuminated by genome sequencing and EST analysis of the wheat pathogen Stagonospora nodorum.</title>
        <authorList>
            <person name="Hane J.K."/>
            <person name="Lowe R.G."/>
            <person name="Solomon P.S."/>
            <person name="Tan K.C."/>
            <person name="Schoch C.L."/>
            <person name="Spatafora J.W."/>
            <person name="Crous P.W."/>
            <person name="Kodira C."/>
            <person name="Birren B.W."/>
            <person name="Galagan J.E."/>
            <person name="Torriani S.F."/>
            <person name="McDonald B.A."/>
            <person name="Oliver R.P."/>
        </authorList>
    </citation>
    <scope>NUCLEOTIDE SEQUENCE [LARGE SCALE GENOMIC DNA]</scope>
    <source>
        <strain evidence="2">SN15 / ATCC MYA-4574 / FGSC 10173</strain>
    </source>
</reference>
<dbReference type="RefSeq" id="XP_001799811.1">
    <property type="nucleotide sequence ID" value="XM_001799759.1"/>
</dbReference>
<sequence length="131" mass="15416">MQPIAPYNTFNAQPPQPFPTDILHKAIKCKSILHKPIHRKSILNKPIHRKGMLHQGMLHKATSNRDIILKDMANKGMYSQDINHCKPYRKDMANHIQAKAQWQHIQAHPMFKGWIFLPHNNRMRNYMPLLL</sequence>
<dbReference type="InParanoid" id="Q0UFE3"/>
<evidence type="ECO:0000313" key="1">
    <source>
        <dbReference type="EMBL" id="EAT82786.2"/>
    </source>
</evidence>
<dbReference type="Proteomes" id="UP000001055">
    <property type="component" value="Unassembled WGS sequence"/>
</dbReference>
<dbReference type="AlphaFoldDB" id="Q0UFE3"/>
<gene>
    <name evidence="1" type="ORF">SNOG_09521</name>
</gene>
<proteinExistence type="predicted"/>
<protein>
    <submittedName>
        <fullName evidence="1">Uncharacterized protein</fullName>
    </submittedName>
</protein>
<name>Q0UFE3_PHANO</name>
<dbReference type="GeneID" id="5976716"/>
<evidence type="ECO:0000313" key="2">
    <source>
        <dbReference type="Proteomes" id="UP000001055"/>
    </source>
</evidence>